<name>A0A1F6VQQ7_9BACT</name>
<dbReference type="AlphaFoldDB" id="A0A1F6VQQ7"/>
<evidence type="ECO:0000313" key="3">
    <source>
        <dbReference type="Proteomes" id="UP000179686"/>
    </source>
</evidence>
<protein>
    <submittedName>
        <fullName evidence="2">Uncharacterized protein</fullName>
    </submittedName>
</protein>
<evidence type="ECO:0000313" key="2">
    <source>
        <dbReference type="EMBL" id="OGI72031.1"/>
    </source>
</evidence>
<proteinExistence type="predicted"/>
<comment type="caution">
    <text evidence="2">The sequence shown here is derived from an EMBL/GenBank/DDBJ whole genome shotgun (WGS) entry which is preliminary data.</text>
</comment>
<sequence>MKFNFEQIKKMAEIVGVAGLSSMPGNTLDNQQKISSEDLSPPNISRPTAPEKVLNPETTAYFTQDSSESNESIDPLIQKISVLENKFEQGLQSKGVIMPKSLTVIAGAELDGRPETSNATFDDRYLSDQLLSSLVNTAENAKIMLRDLSSIGITNDVKSLSTEGYIDIKDGLKNNKPEYYFVVSKVNNNDSITFVLQVASPINKLVETLDSISIENVDVNLENESFFATKIMPNFLNKINKKIEQFELNKPVN</sequence>
<gene>
    <name evidence="2" type="ORF">A3J61_01480</name>
</gene>
<reference evidence="2 3" key="1">
    <citation type="journal article" date="2016" name="Nat. Commun.">
        <title>Thousands of microbial genomes shed light on interconnected biogeochemical processes in an aquifer system.</title>
        <authorList>
            <person name="Anantharaman K."/>
            <person name="Brown C.T."/>
            <person name="Hug L.A."/>
            <person name="Sharon I."/>
            <person name="Castelle C.J."/>
            <person name="Probst A.J."/>
            <person name="Thomas B.C."/>
            <person name="Singh A."/>
            <person name="Wilkins M.J."/>
            <person name="Karaoz U."/>
            <person name="Brodie E.L."/>
            <person name="Williams K.H."/>
            <person name="Hubbard S.S."/>
            <person name="Banfield J.F."/>
        </authorList>
    </citation>
    <scope>NUCLEOTIDE SEQUENCE [LARGE SCALE GENOMIC DNA]</scope>
</reference>
<dbReference type="Proteomes" id="UP000179686">
    <property type="component" value="Unassembled WGS sequence"/>
</dbReference>
<organism evidence="2 3">
    <name type="scientific">Candidatus Nomurabacteria bacterium RIFCSPHIGHO2_02_FULL_38_15</name>
    <dbReference type="NCBI Taxonomy" id="1801752"/>
    <lineage>
        <taxon>Bacteria</taxon>
        <taxon>Candidatus Nomuraibacteriota</taxon>
    </lineage>
</organism>
<feature type="region of interest" description="Disordered" evidence="1">
    <location>
        <begin position="26"/>
        <end position="52"/>
    </location>
</feature>
<accession>A0A1F6VQQ7</accession>
<dbReference type="EMBL" id="MFUC01000013">
    <property type="protein sequence ID" value="OGI72031.1"/>
    <property type="molecule type" value="Genomic_DNA"/>
</dbReference>
<dbReference type="STRING" id="1801752.A3J61_01480"/>
<evidence type="ECO:0000256" key="1">
    <source>
        <dbReference type="SAM" id="MobiDB-lite"/>
    </source>
</evidence>
<feature type="compositionally biased region" description="Polar residues" evidence="1">
    <location>
        <begin position="26"/>
        <end position="46"/>
    </location>
</feature>